<evidence type="ECO:0000256" key="2">
    <source>
        <dbReference type="ARBA" id="ARBA00022737"/>
    </source>
</evidence>
<dbReference type="InterPro" id="IPR011992">
    <property type="entry name" value="EF-hand-dom_pair"/>
</dbReference>
<evidence type="ECO:0000256" key="1">
    <source>
        <dbReference type="ARBA" id="ARBA00022723"/>
    </source>
</evidence>
<keyword evidence="3" id="KW-0106">Calcium</keyword>
<keyword evidence="1" id="KW-0479">Metal-binding</keyword>
<accession>A0A0V0QDC2</accession>
<dbReference type="GO" id="GO:0005509">
    <property type="term" value="F:calcium ion binding"/>
    <property type="evidence" value="ECO:0007669"/>
    <property type="project" value="InterPro"/>
</dbReference>
<reference evidence="6 7" key="1">
    <citation type="journal article" date="2015" name="Sci. Rep.">
        <title>Genome of the facultative scuticociliatosis pathogen Pseudocohnilembus persalinus provides insight into its virulence through horizontal gene transfer.</title>
        <authorList>
            <person name="Xiong J."/>
            <person name="Wang G."/>
            <person name="Cheng J."/>
            <person name="Tian M."/>
            <person name="Pan X."/>
            <person name="Warren A."/>
            <person name="Jiang C."/>
            <person name="Yuan D."/>
            <person name="Miao W."/>
        </authorList>
    </citation>
    <scope>NUCLEOTIDE SEQUENCE [LARGE SCALE GENOMIC DNA]</scope>
    <source>
        <strain evidence="6">36N120E</strain>
    </source>
</reference>
<keyword evidence="7" id="KW-1185">Reference proteome</keyword>
<dbReference type="PROSITE" id="PS50222">
    <property type="entry name" value="EF_HAND_2"/>
    <property type="match status" value="2"/>
</dbReference>
<dbReference type="Gene3D" id="1.10.238.10">
    <property type="entry name" value="EF-hand"/>
    <property type="match status" value="2"/>
</dbReference>
<dbReference type="InterPro" id="IPR002048">
    <property type="entry name" value="EF_hand_dom"/>
</dbReference>
<dbReference type="PANTHER" id="PTHR34524:SF6">
    <property type="entry name" value="CALCYPHOSINE LIKE"/>
    <property type="match status" value="1"/>
</dbReference>
<dbReference type="Proteomes" id="UP000054937">
    <property type="component" value="Unassembled WGS sequence"/>
</dbReference>
<evidence type="ECO:0000256" key="3">
    <source>
        <dbReference type="ARBA" id="ARBA00022837"/>
    </source>
</evidence>
<feature type="compositionally biased region" description="Low complexity" evidence="4">
    <location>
        <begin position="114"/>
        <end position="124"/>
    </location>
</feature>
<dbReference type="PANTHER" id="PTHR34524">
    <property type="entry name" value="CALCYPHOSIN"/>
    <property type="match status" value="1"/>
</dbReference>
<dbReference type="Pfam" id="PF13202">
    <property type="entry name" value="EF-hand_5"/>
    <property type="match status" value="2"/>
</dbReference>
<feature type="domain" description="EF-hand" evidence="5">
    <location>
        <begin position="491"/>
        <end position="526"/>
    </location>
</feature>
<sequence length="625" mass="72965">MNRPFDGFGFEMPELPKQLDKFFDEKASDYTNAKQAKIKKININYQNTRVRPEILDYIFKDFKNSENTEDYLKNLNVLFQQMKDKKYFQDIHLLNSYKKLQNIGQDESKDKIQDQNQNQEQLNQESKEVLNKDNNSDFSQKIQEIPEKIVEKAEDLKEKVKDELNINENEVELNIDAFIKDRKMFQSFIGPVNSLKSNILRGKAEIQAFNLFRNLEKISISANAAALQGFEKKQGRLSVKVPLFGHDMFKSVVYQTKITDKKLFSKNFMEMRQQNDINEHSFTHSIRFKPHNENHDFSLVQKFRNNVYNNLQDRNQDNVESNQLKSQQMLRLDYTYVPKINIQYELLQNDKEQKDKKKKVIVNQIPESEKGETVVSKIFTSAQALSISNRLLFNNSYSGQPAYQTKIQFQSQSYTKFSHHFKKLKTYGRFSYNNTSIATVTQKVIDQLNKRGATTIRGLARVFKALDSYDGNKKVDKEEFYIGLKENGVNLNKQEASILMSAFDTNGDGYIDFDEFLVAIRGRLNEKRQEIVDQAFKKMDKDGSGRIEVRDLQGVYDASQHPKVQNGTMTETQVFQQFLQSFGDQDRDGVITKDEWDNYYAAVSSSIDNDDHFVHLLTTAWRLNE</sequence>
<evidence type="ECO:0000259" key="5">
    <source>
        <dbReference type="PROSITE" id="PS50222"/>
    </source>
</evidence>
<dbReference type="OrthoDB" id="447947at2759"/>
<gene>
    <name evidence="6" type="ORF">PPERSA_10698</name>
</gene>
<dbReference type="InterPro" id="IPR018247">
    <property type="entry name" value="EF_Hand_1_Ca_BS"/>
</dbReference>
<dbReference type="SMART" id="SM00054">
    <property type="entry name" value="EFh"/>
    <property type="match status" value="4"/>
</dbReference>
<feature type="domain" description="EF-hand" evidence="5">
    <location>
        <begin position="527"/>
        <end position="562"/>
    </location>
</feature>
<dbReference type="EMBL" id="LDAU01000194">
    <property type="protein sequence ID" value="KRX00199.1"/>
    <property type="molecule type" value="Genomic_DNA"/>
</dbReference>
<evidence type="ECO:0000313" key="6">
    <source>
        <dbReference type="EMBL" id="KRX00199.1"/>
    </source>
</evidence>
<feature type="compositionally biased region" description="Basic and acidic residues" evidence="4">
    <location>
        <begin position="125"/>
        <end position="135"/>
    </location>
</feature>
<dbReference type="SUPFAM" id="SSF47473">
    <property type="entry name" value="EF-hand"/>
    <property type="match status" value="1"/>
</dbReference>
<dbReference type="PROSITE" id="PS00018">
    <property type="entry name" value="EF_HAND_1"/>
    <property type="match status" value="3"/>
</dbReference>
<name>A0A0V0QDC2_PSEPJ</name>
<dbReference type="InterPro" id="IPR051581">
    <property type="entry name" value="Ca-bind"/>
</dbReference>
<dbReference type="Pfam" id="PF13833">
    <property type="entry name" value="EF-hand_8"/>
    <property type="match status" value="1"/>
</dbReference>
<protein>
    <recommendedName>
        <fullName evidence="5">EF-hand domain-containing protein</fullName>
    </recommendedName>
</protein>
<keyword evidence="2" id="KW-0677">Repeat</keyword>
<evidence type="ECO:0000256" key="4">
    <source>
        <dbReference type="SAM" id="MobiDB-lite"/>
    </source>
</evidence>
<evidence type="ECO:0000313" key="7">
    <source>
        <dbReference type="Proteomes" id="UP000054937"/>
    </source>
</evidence>
<organism evidence="6 7">
    <name type="scientific">Pseudocohnilembus persalinus</name>
    <name type="common">Ciliate</name>
    <dbReference type="NCBI Taxonomy" id="266149"/>
    <lineage>
        <taxon>Eukaryota</taxon>
        <taxon>Sar</taxon>
        <taxon>Alveolata</taxon>
        <taxon>Ciliophora</taxon>
        <taxon>Intramacronucleata</taxon>
        <taxon>Oligohymenophorea</taxon>
        <taxon>Scuticociliatia</taxon>
        <taxon>Philasterida</taxon>
        <taxon>Pseudocohnilembidae</taxon>
        <taxon>Pseudocohnilembus</taxon>
    </lineage>
</organism>
<dbReference type="InParanoid" id="A0A0V0QDC2"/>
<proteinExistence type="predicted"/>
<dbReference type="AlphaFoldDB" id="A0A0V0QDC2"/>
<comment type="caution">
    <text evidence="6">The sequence shown here is derived from an EMBL/GenBank/DDBJ whole genome shotgun (WGS) entry which is preliminary data.</text>
</comment>
<dbReference type="CDD" id="cd00051">
    <property type="entry name" value="EFh"/>
    <property type="match status" value="2"/>
</dbReference>
<feature type="region of interest" description="Disordered" evidence="4">
    <location>
        <begin position="107"/>
        <end position="137"/>
    </location>
</feature>